<dbReference type="Pfam" id="PF04567">
    <property type="entry name" value="RNA_pol_Rpb2_5"/>
    <property type="match status" value="1"/>
</dbReference>
<comment type="caution">
    <text evidence="19">The sequence shown here is derived from an EMBL/GenBank/DDBJ whole genome shotgun (WGS) entry which is preliminary data.</text>
</comment>
<dbReference type="Gene3D" id="3.90.1100.10">
    <property type="match status" value="1"/>
</dbReference>
<dbReference type="GO" id="GO:0000428">
    <property type="term" value="C:DNA-directed RNA polymerase complex"/>
    <property type="evidence" value="ECO:0007669"/>
    <property type="project" value="UniProtKB-KW"/>
</dbReference>
<evidence type="ECO:0000256" key="9">
    <source>
        <dbReference type="ARBA" id="ARBA00023242"/>
    </source>
</evidence>
<evidence type="ECO:0000259" key="16">
    <source>
        <dbReference type="Pfam" id="PF04565"/>
    </source>
</evidence>
<dbReference type="Gene3D" id="2.40.270.10">
    <property type="entry name" value="DNA-directed RNA polymerase, subunit 2, domain 6"/>
    <property type="match status" value="1"/>
</dbReference>
<organism evidence="19 20">
    <name type="scientific">Streblomastix strix</name>
    <dbReference type="NCBI Taxonomy" id="222440"/>
    <lineage>
        <taxon>Eukaryota</taxon>
        <taxon>Metamonada</taxon>
        <taxon>Preaxostyla</taxon>
        <taxon>Oxymonadida</taxon>
        <taxon>Streblomastigidae</taxon>
        <taxon>Streblomastix</taxon>
    </lineage>
</organism>
<dbReference type="FunFam" id="2.40.270.10:FF:000006">
    <property type="entry name" value="DNA-directed RNA polymerase subunit beta"/>
    <property type="match status" value="1"/>
</dbReference>
<dbReference type="EC" id="2.7.7.6" evidence="11"/>
<accession>A0A5J4VU80</accession>
<dbReference type="OrthoDB" id="10248617at2759"/>
<dbReference type="GO" id="GO:0003899">
    <property type="term" value="F:DNA-directed RNA polymerase activity"/>
    <property type="evidence" value="ECO:0007669"/>
    <property type="project" value="UniProtKB-EC"/>
</dbReference>
<keyword evidence="3 11" id="KW-0240">DNA-directed RNA polymerase</keyword>
<evidence type="ECO:0000313" key="19">
    <source>
        <dbReference type="EMBL" id="KAA6386137.1"/>
    </source>
</evidence>
<evidence type="ECO:0000256" key="3">
    <source>
        <dbReference type="ARBA" id="ARBA00022478"/>
    </source>
</evidence>
<keyword evidence="8 11" id="KW-0804">Transcription</keyword>
<dbReference type="InterPro" id="IPR037034">
    <property type="entry name" value="RNA_pol_Rpb2_2_sf"/>
</dbReference>
<feature type="domain" description="RNA polymerase Rpb2" evidence="18">
    <location>
        <begin position="641"/>
        <end position="674"/>
    </location>
</feature>
<evidence type="ECO:0000256" key="8">
    <source>
        <dbReference type="ARBA" id="ARBA00023163"/>
    </source>
</evidence>
<dbReference type="FunFam" id="3.90.1110.10:FF:000006">
    <property type="entry name" value="DNA-directed RNA polymerase subunit beta"/>
    <property type="match status" value="1"/>
</dbReference>
<dbReference type="Pfam" id="PF04563">
    <property type="entry name" value="RNA_pol_Rpb2_1"/>
    <property type="match status" value="1"/>
</dbReference>
<reference evidence="19 20" key="1">
    <citation type="submission" date="2019-03" db="EMBL/GenBank/DDBJ databases">
        <title>Single cell metagenomics reveals metabolic interactions within the superorganism composed of flagellate Streblomastix strix and complex community of Bacteroidetes bacteria on its surface.</title>
        <authorList>
            <person name="Treitli S.C."/>
            <person name="Kolisko M."/>
            <person name="Husnik F."/>
            <person name="Keeling P."/>
            <person name="Hampl V."/>
        </authorList>
    </citation>
    <scope>NUCLEOTIDE SEQUENCE [LARGE SCALE GENOMIC DNA]</scope>
    <source>
        <strain evidence="19">ST1C</strain>
    </source>
</reference>
<dbReference type="GO" id="GO:0046872">
    <property type="term" value="F:metal ion binding"/>
    <property type="evidence" value="ECO:0007669"/>
    <property type="project" value="UniProtKB-KW"/>
</dbReference>
<keyword evidence="7" id="KW-0862">Zinc</keyword>
<dbReference type="InterPro" id="IPR007641">
    <property type="entry name" value="RNA_pol_Rpb2_7"/>
</dbReference>
<comment type="subcellular location">
    <subcellularLocation>
        <location evidence="1">Nucleus</location>
    </subcellularLocation>
</comment>
<dbReference type="InterPro" id="IPR007642">
    <property type="entry name" value="RNA_pol_Rpb2_2"/>
</dbReference>
<evidence type="ECO:0000256" key="10">
    <source>
        <dbReference type="RuleBase" id="RU000434"/>
    </source>
</evidence>
<dbReference type="CDD" id="cd00653">
    <property type="entry name" value="RNA_pol_B_RPB2"/>
    <property type="match status" value="1"/>
</dbReference>
<evidence type="ECO:0000259" key="17">
    <source>
        <dbReference type="Pfam" id="PF04566"/>
    </source>
</evidence>
<feature type="domain" description="RNA polymerase Rpb2" evidence="13">
    <location>
        <begin position="1062"/>
        <end position="1147"/>
    </location>
</feature>
<evidence type="ECO:0000256" key="6">
    <source>
        <dbReference type="ARBA" id="ARBA00022723"/>
    </source>
</evidence>
<keyword evidence="6" id="KW-0479">Metal-binding</keyword>
<dbReference type="InterPro" id="IPR015712">
    <property type="entry name" value="DNA-dir_RNA_pol_su2"/>
</dbReference>
<keyword evidence="4 11" id="KW-0808">Transferase</keyword>
<dbReference type="GO" id="GO:0032549">
    <property type="term" value="F:ribonucleoside binding"/>
    <property type="evidence" value="ECO:0007669"/>
    <property type="project" value="InterPro"/>
</dbReference>
<dbReference type="PANTHER" id="PTHR20856">
    <property type="entry name" value="DNA-DIRECTED RNA POLYMERASE I SUBUNIT 2"/>
    <property type="match status" value="1"/>
</dbReference>
<dbReference type="Gene3D" id="3.90.1070.20">
    <property type="match status" value="1"/>
</dbReference>
<dbReference type="Pfam" id="PF04565">
    <property type="entry name" value="RNA_pol_Rpb2_3"/>
    <property type="match status" value="1"/>
</dbReference>
<feature type="domain" description="DNA-directed RNA polymerase subunit 2 hybrid-binding" evidence="12">
    <location>
        <begin position="689"/>
        <end position="1060"/>
    </location>
</feature>
<gene>
    <name evidence="19" type="ORF">EZS28_018336</name>
</gene>
<feature type="domain" description="RNA polymerase Rpb2" evidence="14">
    <location>
        <begin position="175"/>
        <end position="351"/>
    </location>
</feature>
<feature type="domain" description="RNA polymerase Rpb2" evidence="17">
    <location>
        <begin position="527"/>
        <end position="566"/>
    </location>
</feature>
<proteinExistence type="inferred from homology"/>
<dbReference type="SUPFAM" id="SSF64484">
    <property type="entry name" value="beta and beta-prime subunits of DNA dependent RNA-polymerase"/>
    <property type="match status" value="1"/>
</dbReference>
<dbReference type="InterPro" id="IPR007644">
    <property type="entry name" value="RNA_pol_bsu_protrusion"/>
</dbReference>
<dbReference type="FunFam" id="2.40.270.10:FF:000011">
    <property type="entry name" value="DNA-directed RNA polymerase subunit beta"/>
    <property type="match status" value="1"/>
</dbReference>
<dbReference type="Pfam" id="PF04566">
    <property type="entry name" value="RNA_pol_Rpb2_4"/>
    <property type="match status" value="1"/>
</dbReference>
<dbReference type="GO" id="GO:0005634">
    <property type="term" value="C:nucleus"/>
    <property type="evidence" value="ECO:0007669"/>
    <property type="project" value="UniProtKB-SubCell"/>
</dbReference>
<evidence type="ECO:0000256" key="2">
    <source>
        <dbReference type="ARBA" id="ARBA00006835"/>
    </source>
</evidence>
<dbReference type="InterPro" id="IPR007647">
    <property type="entry name" value="RNA_pol_Rpb2_5"/>
</dbReference>
<dbReference type="Pfam" id="PF00562">
    <property type="entry name" value="RNA_pol_Rpb2_6"/>
    <property type="match status" value="1"/>
</dbReference>
<keyword evidence="9" id="KW-0539">Nucleus</keyword>
<comment type="function">
    <text evidence="11">DNA-dependent RNA polymerase catalyzes the transcription of DNA into RNA using the four ribonucleoside triphosphates as substrates.</text>
</comment>
<evidence type="ECO:0000259" key="15">
    <source>
        <dbReference type="Pfam" id="PF04563"/>
    </source>
</evidence>
<evidence type="ECO:0000256" key="4">
    <source>
        <dbReference type="ARBA" id="ARBA00022679"/>
    </source>
</evidence>
<dbReference type="AlphaFoldDB" id="A0A5J4VU80"/>
<dbReference type="PROSITE" id="PS01166">
    <property type="entry name" value="RNA_POL_BETA"/>
    <property type="match status" value="1"/>
</dbReference>
<dbReference type="InterPro" id="IPR014724">
    <property type="entry name" value="RNA_pol_RPB2_OB-fold"/>
</dbReference>
<evidence type="ECO:0000313" key="20">
    <source>
        <dbReference type="Proteomes" id="UP000324800"/>
    </source>
</evidence>
<protein>
    <recommendedName>
        <fullName evidence="11">DNA-directed RNA polymerase subunit beta</fullName>
        <ecNumber evidence="11">2.7.7.6</ecNumber>
    </recommendedName>
</protein>
<dbReference type="Gene3D" id="3.90.1110.10">
    <property type="entry name" value="RNA polymerase Rpb2, domain 2"/>
    <property type="match status" value="1"/>
</dbReference>
<evidence type="ECO:0000256" key="1">
    <source>
        <dbReference type="ARBA" id="ARBA00004123"/>
    </source>
</evidence>
<evidence type="ECO:0000256" key="5">
    <source>
        <dbReference type="ARBA" id="ARBA00022695"/>
    </source>
</evidence>
<dbReference type="GO" id="GO:0003677">
    <property type="term" value="F:DNA binding"/>
    <property type="evidence" value="ECO:0007669"/>
    <property type="project" value="InterPro"/>
</dbReference>
<evidence type="ECO:0000256" key="11">
    <source>
        <dbReference type="RuleBase" id="RU363031"/>
    </source>
</evidence>
<dbReference type="Gene3D" id="3.90.1800.10">
    <property type="entry name" value="RNA polymerase alpha subunit dimerisation domain"/>
    <property type="match status" value="1"/>
</dbReference>
<evidence type="ECO:0000259" key="13">
    <source>
        <dbReference type="Pfam" id="PF04560"/>
    </source>
</evidence>
<dbReference type="InterPro" id="IPR037033">
    <property type="entry name" value="DNA-dir_RNAP_su2_hyb_sf"/>
</dbReference>
<keyword evidence="5 11" id="KW-0548">Nucleotidyltransferase</keyword>
<evidence type="ECO:0000259" key="18">
    <source>
        <dbReference type="Pfam" id="PF04567"/>
    </source>
</evidence>
<dbReference type="Proteomes" id="UP000324800">
    <property type="component" value="Unassembled WGS sequence"/>
</dbReference>
<dbReference type="InterPro" id="IPR007120">
    <property type="entry name" value="DNA-dir_RNAP_su2_dom"/>
</dbReference>
<dbReference type="GO" id="GO:0006351">
    <property type="term" value="P:DNA-templated transcription"/>
    <property type="evidence" value="ECO:0007669"/>
    <property type="project" value="InterPro"/>
</dbReference>
<dbReference type="InterPro" id="IPR007646">
    <property type="entry name" value="RNA_pol_Rpb2_4"/>
</dbReference>
<dbReference type="EMBL" id="SNRW01004947">
    <property type="protein sequence ID" value="KAA6386137.1"/>
    <property type="molecule type" value="Genomic_DNA"/>
</dbReference>
<feature type="domain" description="RNA polymerase Rpb2" evidence="16">
    <location>
        <begin position="428"/>
        <end position="492"/>
    </location>
</feature>
<comment type="similarity">
    <text evidence="2 10">Belongs to the RNA polymerase beta chain family.</text>
</comment>
<dbReference type="InterPro" id="IPR007121">
    <property type="entry name" value="RNA_pol_bsu_CS"/>
</dbReference>
<evidence type="ECO:0000259" key="14">
    <source>
        <dbReference type="Pfam" id="PF04561"/>
    </source>
</evidence>
<dbReference type="InterPro" id="IPR007645">
    <property type="entry name" value="RNA_pol_Rpb2_3"/>
</dbReference>
<dbReference type="Pfam" id="PF04561">
    <property type="entry name" value="RNA_pol_Rpb2_2"/>
    <property type="match status" value="1"/>
</dbReference>
<comment type="catalytic activity">
    <reaction evidence="11">
        <text>RNA(n) + a ribonucleoside 5'-triphosphate = RNA(n+1) + diphosphate</text>
        <dbReference type="Rhea" id="RHEA:21248"/>
        <dbReference type="Rhea" id="RHEA-COMP:14527"/>
        <dbReference type="Rhea" id="RHEA-COMP:17342"/>
        <dbReference type="ChEBI" id="CHEBI:33019"/>
        <dbReference type="ChEBI" id="CHEBI:61557"/>
        <dbReference type="ChEBI" id="CHEBI:140395"/>
        <dbReference type="EC" id="2.7.7.6"/>
    </reaction>
</comment>
<name>A0A5J4VU80_9EUKA</name>
<evidence type="ECO:0000256" key="7">
    <source>
        <dbReference type="ARBA" id="ARBA00022833"/>
    </source>
</evidence>
<sequence>MASGQKTDAQILENKWCMLPHLLKLRGLLKNQTASFDYFLDQELGKILQANKEVRTDEVPGFSLEYLNIRIGQPSANVEGLTTKLTPQICRLRDMTYSAPAFVDFVLNIRDKNPIIIRDQQLCYIPIMLKSNYCILSGKTEADLVKLGECPLDPGGYFVIKGTERVILIQEQMSKNRIIIEKSSKGEIQGTSTSSTHERKSKTDIITKHGKYYLHHSTLSDDIPIVVAMRAMNAESDQDIIAMVGIEPTFTHAMMSSFEEASMLGIWNQQQALEWIGTHIRMMRTNSFRTRSDEARELLSSVVFPHVPTGINFNYRPKALFIGSILRKMIIASIDPNEFDDKDYYGNKRLELAGQLLALLFEDHFKRFNDEVKRNVEQFYRKKNNSFGLDAKKLFLGSSSITNGFVYALSTGNWTLKRFHMDRQGVTQVLSRLSFISCMGMMTRLSSQFEKTRKISGPRSLQPSQFGMICPSDTPEGESCGLVKNFALLTHVTTDEEIAPIINVLFTLGVQSIDSLSPLEIHKHPHVVANGVDLGIHRNPAWLVKVLRKLRRAGRIGEFVSVFYDSGFQIQSNLYGESPHSSGPIAKGGSGNFGTKSGRKIVNISADSGRVCRPLIIIKEDGTSSLQAQQIRELYLGRRNFADCLREGLLEYIDVNEENNCDIALYEKDIVPGRTTHLEIDCLSILGICAGLIPYPHHNQSPRNTYQCAMGKQAMGQICYNQNQRIDTVLYTLVSPQRPLVKTRVIDLIGFNNLPAGMNAIVGVVSYSGYDIEDAIILNKASLDRGFARCIVYRKQTTSIRIYPNQYSDIIGTPPVNQTPHHDRYQALGKDGLVAPGERLEPNDVWCNKFIPKNTSQNINNTQMFTINDYIQSSQTFKGATPVIVDQVLITSNQDFPVIIKISTRDVRRPELGDKFSSRHGQKGVCGMIVPQEDMPFTDQGICPDLIMNPHGYPSRMTVGKLIELVAGKAAVNEGTFRDGTAFKGDSVKEVCESLVRRGFSYDGKDHLTSGITGEPLEAFIFFGPLYYQKLKHMVVDKMHARSRGPKAMLTRQPTEGRSRDGGLRLGEMEKDCLVGYGASLLLLERLMLSSDVFYISVCNQCGLIGYKDWCQHCRSQANVRSLRVPYAFKLLLQELQSMNVSAKIHMEYY</sequence>
<feature type="domain" description="RNA polymerase beta subunit protrusion" evidence="15">
    <location>
        <begin position="27"/>
        <end position="384"/>
    </location>
</feature>
<evidence type="ECO:0000259" key="12">
    <source>
        <dbReference type="Pfam" id="PF00562"/>
    </source>
</evidence>
<dbReference type="Gene3D" id="2.40.50.150">
    <property type="match status" value="1"/>
</dbReference>
<dbReference type="Pfam" id="PF04560">
    <property type="entry name" value="RNA_pol_Rpb2_7"/>
    <property type="match status" value="1"/>
</dbReference>